<accession>A0A6C0IDY4</accession>
<dbReference type="GO" id="GO:0031430">
    <property type="term" value="C:M band"/>
    <property type="evidence" value="ECO:0007669"/>
    <property type="project" value="TreeGrafter"/>
</dbReference>
<name>A0A6C0IDY4_9ZZZZ</name>
<dbReference type="InterPro" id="IPR036116">
    <property type="entry name" value="FN3_sf"/>
</dbReference>
<evidence type="ECO:0000259" key="2">
    <source>
        <dbReference type="PROSITE" id="PS50853"/>
    </source>
</evidence>
<dbReference type="CDD" id="cd00063">
    <property type="entry name" value="FN3"/>
    <property type="match status" value="1"/>
</dbReference>
<dbReference type="SUPFAM" id="SSF49265">
    <property type="entry name" value="Fibronectin type III"/>
    <property type="match status" value="3"/>
</dbReference>
<evidence type="ECO:0000313" key="3">
    <source>
        <dbReference type="EMBL" id="QHT90830.1"/>
    </source>
</evidence>
<dbReference type="Gene3D" id="2.60.40.10">
    <property type="entry name" value="Immunoglobulins"/>
    <property type="match status" value="4"/>
</dbReference>
<dbReference type="InterPro" id="IPR013783">
    <property type="entry name" value="Ig-like_fold"/>
</dbReference>
<reference evidence="3" key="1">
    <citation type="journal article" date="2020" name="Nature">
        <title>Giant virus diversity and host interactions through global metagenomics.</title>
        <authorList>
            <person name="Schulz F."/>
            <person name="Roux S."/>
            <person name="Paez-Espino D."/>
            <person name="Jungbluth S."/>
            <person name="Walsh D.A."/>
            <person name="Denef V.J."/>
            <person name="McMahon K.D."/>
            <person name="Konstantinidis K.T."/>
            <person name="Eloe-Fadrosh E.A."/>
            <person name="Kyrpides N.C."/>
            <person name="Woyke T."/>
        </authorList>
    </citation>
    <scope>NUCLEOTIDE SEQUENCE</scope>
    <source>
        <strain evidence="3">GVMAG-M-3300023184-72</strain>
    </source>
</reference>
<organism evidence="3">
    <name type="scientific">viral metagenome</name>
    <dbReference type="NCBI Taxonomy" id="1070528"/>
    <lineage>
        <taxon>unclassified sequences</taxon>
        <taxon>metagenomes</taxon>
        <taxon>organismal metagenomes</taxon>
    </lineage>
</organism>
<sequence>MTGAPITLSAVGSSNAITYTWIYSGISAEIIKSLKLIITDASQDTSNPKSGIYSYVIDASGITSKTFTVNGLKNGDKYNAQLVGTRKSNSVTSMPTTAPSLPIFIANALDGGVNIQINNMSGVKNVANTGYSPITNVDIAISSDANIETYSFNPDSSNNVSLDPSNNMSFNILGLINGTPYEVSVSVDNTIGSSGFTQPQQTFTPLDTPSPVKNLAVYPNIYLYAKGIDVSSNINSSSNSIFWNSPEDMDSLINNKTPIQSYTIVRDMYDASDAVIPDSGLTTKILVDISGNPLRIKDASGNPAETDISGNIYKYKHEDTTCTVGKKYRYTVYATNSNGAGPFAFASGVAATRPLPPSIQVDPSNASLFLILKDSGVLNGLDVSGNAKYILDISGNTEKGYGYFDFSRNTFGYDTSKNLIKLNKIPTGANIDSASPLNVGGNNLTNGTLYTLNIQTVGYVNRVPIYSNKLQLTSTPYTNPLDVSGNTIALESFDASGVPLDKKFQIFWDTVTDLGGNKGTVTYDVYDASDNKTNLTNIPQDLSNNRLNGIISSIDSKPLVNGSLYGFYIRTSVFNTETKQTITSKSPVKEGRPYAYPSSVENLQLLPDPFKKNVLQASWDHLENAATGGFKDIRYKLVLTDLSGNGHVDLSGNEVDASGNLFTHLKSSSIIGKNPNLVPGNPYKLTVWSEGILPDKEGILPDKEGILPDKVVSINSSKVAAIPFLPPSAPRIVAVSPMDGKIRITYDKPADTNGIALTKYEIFNKIYNQNYTDFENKAQYVYSTGISDASLSEIAIISKYNEMFDGSSTAAITNGTSYVPCVRAVGIVGGYTINGETLPQITVNGQLSNVLKSELDVNDSIDFVIPNTAPSAPEGLTATAGSTRVTLSWTIDTENTEYILFQDNEVIDRFFSNDSQSTPFTNLSYNSNSQTLSKEIGNLVNGKMYLFGVVAVNKSGITSIQSSISTAPYTTPDTVENANFTINDKSLSLTWDAPKNNGGADVNGNSSLFYKVIIKTDLSGNDASNFDKYMTVSSTTTGLTTTAFTADKLVNGKQYAAEIIAYFQIGSNTTKLSSGSGKQLTNIIPNIPPQDVSDVTAVASDRTVKLTWTNPTDTNLYPRTKITIERTGKDSNGVSLSPVKIADLSNNVVSYTDVSSNNLFNGNTYAYKITSVTDKLTGQPSGVTSSSVTPFGIPIFIGMKEISHGNMYELTLSKNGSNLTHEVVIGIPKPESNNQIQVITSELNNITYNNVADNSTAIAANQITTLPISFPSGVDVNALFIAINNGAGAKTAVFPSNTTAFDFIPKSNI</sequence>
<feature type="domain" description="Fibronectin type-III" evidence="2">
    <location>
        <begin position="869"/>
        <end position="974"/>
    </location>
</feature>
<protein>
    <recommendedName>
        <fullName evidence="2">Fibronectin type-III domain-containing protein</fullName>
    </recommendedName>
</protein>
<proteinExistence type="predicted"/>
<keyword evidence="1" id="KW-0677">Repeat</keyword>
<feature type="domain" description="Fibronectin type-III" evidence="2">
    <location>
        <begin position="1088"/>
        <end position="1192"/>
    </location>
</feature>
<dbReference type="PANTHER" id="PTHR13817">
    <property type="entry name" value="TITIN"/>
    <property type="match status" value="1"/>
</dbReference>
<dbReference type="GO" id="GO:0045214">
    <property type="term" value="P:sarcomere organization"/>
    <property type="evidence" value="ECO:0007669"/>
    <property type="project" value="TreeGrafter"/>
</dbReference>
<dbReference type="PROSITE" id="PS50853">
    <property type="entry name" value="FN3"/>
    <property type="match status" value="2"/>
</dbReference>
<evidence type="ECO:0000256" key="1">
    <source>
        <dbReference type="ARBA" id="ARBA00022737"/>
    </source>
</evidence>
<dbReference type="PANTHER" id="PTHR13817:SF177">
    <property type="entry name" value="IG-LIKE AND FIBRONECTIN TYPE-III DOMAIN-CONTAINING PROTEIN 1-RELATED"/>
    <property type="match status" value="1"/>
</dbReference>
<dbReference type="InterPro" id="IPR050964">
    <property type="entry name" value="Striated_Muscle_Regulatory"/>
</dbReference>
<dbReference type="InterPro" id="IPR003961">
    <property type="entry name" value="FN3_dom"/>
</dbReference>
<dbReference type="EMBL" id="MN740161">
    <property type="protein sequence ID" value="QHT90830.1"/>
    <property type="molecule type" value="Genomic_DNA"/>
</dbReference>
<dbReference type="SMART" id="SM00060">
    <property type="entry name" value="FN3"/>
    <property type="match status" value="7"/>
</dbReference>